<feature type="domain" description="Sugar phosphate transporter" evidence="1">
    <location>
        <begin position="36"/>
        <end position="71"/>
    </location>
</feature>
<dbReference type="AlphaFoldDB" id="A0AAD5D705"/>
<dbReference type="Pfam" id="PF03151">
    <property type="entry name" value="TPT"/>
    <property type="match status" value="1"/>
</dbReference>
<name>A0AAD5D705_AMBAR</name>
<accession>A0AAD5D705</accession>
<keyword evidence="3" id="KW-1185">Reference proteome</keyword>
<evidence type="ECO:0000313" key="3">
    <source>
        <dbReference type="Proteomes" id="UP001206925"/>
    </source>
</evidence>
<reference evidence="2" key="1">
    <citation type="submission" date="2022-06" db="EMBL/GenBank/DDBJ databases">
        <title>Uncovering the hologenomic basis of an extraordinary plant invasion.</title>
        <authorList>
            <person name="Bieker V.C."/>
            <person name="Martin M.D."/>
            <person name="Gilbert T."/>
            <person name="Hodgins K."/>
            <person name="Battlay P."/>
            <person name="Petersen B."/>
            <person name="Wilson J."/>
        </authorList>
    </citation>
    <scope>NUCLEOTIDE SEQUENCE</scope>
    <source>
        <strain evidence="2">AA19_3_7</strain>
        <tissue evidence="2">Leaf</tissue>
    </source>
</reference>
<dbReference type="EMBL" id="JAMZMK010004554">
    <property type="protein sequence ID" value="KAI7754069.1"/>
    <property type="molecule type" value="Genomic_DNA"/>
</dbReference>
<protein>
    <recommendedName>
        <fullName evidence="1">Sugar phosphate transporter domain-containing protein</fullName>
    </recommendedName>
</protein>
<gene>
    <name evidence="2" type="ORF">M8C21_009584</name>
</gene>
<feature type="non-terminal residue" evidence="2">
    <location>
        <position position="73"/>
    </location>
</feature>
<comment type="caution">
    <text evidence="2">The sequence shown here is derived from an EMBL/GenBank/DDBJ whole genome shotgun (WGS) entry which is preliminary data.</text>
</comment>
<dbReference type="Proteomes" id="UP001206925">
    <property type="component" value="Unassembled WGS sequence"/>
</dbReference>
<evidence type="ECO:0000313" key="2">
    <source>
        <dbReference type="EMBL" id="KAI7754069.1"/>
    </source>
</evidence>
<dbReference type="InterPro" id="IPR004853">
    <property type="entry name" value="Sugar_P_trans_dom"/>
</dbReference>
<organism evidence="2 3">
    <name type="scientific">Ambrosia artemisiifolia</name>
    <name type="common">Common ragweed</name>
    <dbReference type="NCBI Taxonomy" id="4212"/>
    <lineage>
        <taxon>Eukaryota</taxon>
        <taxon>Viridiplantae</taxon>
        <taxon>Streptophyta</taxon>
        <taxon>Embryophyta</taxon>
        <taxon>Tracheophyta</taxon>
        <taxon>Spermatophyta</taxon>
        <taxon>Magnoliopsida</taxon>
        <taxon>eudicotyledons</taxon>
        <taxon>Gunneridae</taxon>
        <taxon>Pentapetalae</taxon>
        <taxon>asterids</taxon>
        <taxon>campanulids</taxon>
        <taxon>Asterales</taxon>
        <taxon>Asteraceae</taxon>
        <taxon>Asteroideae</taxon>
        <taxon>Heliantheae alliance</taxon>
        <taxon>Heliantheae</taxon>
        <taxon>Ambrosia</taxon>
    </lineage>
</organism>
<evidence type="ECO:0000259" key="1">
    <source>
        <dbReference type="Pfam" id="PF03151"/>
    </source>
</evidence>
<sequence>MIMFTASEGLPKTNNRHQRSINGLYKSFHCYGAHPRQTVFSNVCLGKVAVSFSHIIIAMEPYLSVILSAMFRA</sequence>
<proteinExistence type="predicted"/>